<protein>
    <submittedName>
        <fullName evidence="1">Uncharacterized protein</fullName>
    </submittedName>
</protein>
<dbReference type="Pfam" id="PF14441">
    <property type="entry name" value="OTT_1508_deam"/>
    <property type="match status" value="1"/>
</dbReference>
<evidence type="ECO:0000313" key="1">
    <source>
        <dbReference type="EMBL" id="PYI33787.1"/>
    </source>
</evidence>
<reference evidence="1 2" key="1">
    <citation type="submission" date="2018-02" db="EMBL/GenBank/DDBJ databases">
        <title>The genomes of Aspergillus section Nigri reveals drivers in fungal speciation.</title>
        <authorList>
            <consortium name="DOE Joint Genome Institute"/>
            <person name="Vesth T.C."/>
            <person name="Nybo J."/>
            <person name="Theobald S."/>
            <person name="Brandl J."/>
            <person name="Frisvad J.C."/>
            <person name="Nielsen K.F."/>
            <person name="Lyhne E.K."/>
            <person name="Kogle M.E."/>
            <person name="Kuo A."/>
            <person name="Riley R."/>
            <person name="Clum A."/>
            <person name="Nolan M."/>
            <person name="Lipzen A."/>
            <person name="Salamov A."/>
            <person name="Henrissat B."/>
            <person name="Wiebenga A."/>
            <person name="De vries R.P."/>
            <person name="Grigoriev I.V."/>
            <person name="Mortensen U.H."/>
            <person name="Andersen M.R."/>
            <person name="Baker S.E."/>
        </authorList>
    </citation>
    <scope>NUCLEOTIDE SEQUENCE [LARGE SCALE GENOMIC DNA]</scope>
    <source>
        <strain evidence="1 2">CBS 114.80</strain>
    </source>
</reference>
<feature type="non-terminal residue" evidence="1">
    <location>
        <position position="1"/>
    </location>
</feature>
<sequence>KCILIILKTGRYGIASRAFAELALEQPTLFDRRAVHALVPPPAISTQHVCTDLGLVLRRIDNSQQDQYIARLSQIWAGKGNPYSYFGRQCPTRLTIHAELQLLSFYDDNPHLIPEFRLIGVSKKSCYLCDRFLTHHPLSFTTSACHQKVYPTWAPPST</sequence>
<feature type="non-terminal residue" evidence="1">
    <location>
        <position position="158"/>
    </location>
</feature>
<dbReference type="InterPro" id="IPR027796">
    <property type="entry name" value="OTT_1508_deam-like"/>
</dbReference>
<dbReference type="Proteomes" id="UP000248817">
    <property type="component" value="Unassembled WGS sequence"/>
</dbReference>
<dbReference type="EMBL" id="KZ825480">
    <property type="protein sequence ID" value="PYI33787.1"/>
    <property type="molecule type" value="Genomic_DNA"/>
</dbReference>
<name>A0A2V5J7A8_9EURO</name>
<accession>A0A2V5J7A8</accession>
<gene>
    <name evidence="1" type="ORF">BP00DRAFT_304159</name>
</gene>
<dbReference type="AlphaFoldDB" id="A0A2V5J7A8"/>
<keyword evidence="2" id="KW-1185">Reference proteome</keyword>
<organism evidence="1 2">
    <name type="scientific">Aspergillus indologenus CBS 114.80</name>
    <dbReference type="NCBI Taxonomy" id="1450541"/>
    <lineage>
        <taxon>Eukaryota</taxon>
        <taxon>Fungi</taxon>
        <taxon>Dikarya</taxon>
        <taxon>Ascomycota</taxon>
        <taxon>Pezizomycotina</taxon>
        <taxon>Eurotiomycetes</taxon>
        <taxon>Eurotiomycetidae</taxon>
        <taxon>Eurotiales</taxon>
        <taxon>Aspergillaceae</taxon>
        <taxon>Aspergillus</taxon>
        <taxon>Aspergillus subgen. Circumdati</taxon>
    </lineage>
</organism>
<proteinExistence type="predicted"/>
<evidence type="ECO:0000313" key="2">
    <source>
        <dbReference type="Proteomes" id="UP000248817"/>
    </source>
</evidence>